<organism evidence="1 2">
    <name type="scientific">Pleurotus eryngii</name>
    <name type="common">Boletus of the steppes</name>
    <dbReference type="NCBI Taxonomy" id="5323"/>
    <lineage>
        <taxon>Eukaryota</taxon>
        <taxon>Fungi</taxon>
        <taxon>Dikarya</taxon>
        <taxon>Basidiomycota</taxon>
        <taxon>Agaricomycotina</taxon>
        <taxon>Agaricomycetes</taxon>
        <taxon>Agaricomycetidae</taxon>
        <taxon>Agaricales</taxon>
        <taxon>Pleurotineae</taxon>
        <taxon>Pleurotaceae</taxon>
        <taxon>Pleurotus</taxon>
    </lineage>
</organism>
<comment type="caution">
    <text evidence="1">The sequence shown here is derived from an EMBL/GenBank/DDBJ whole genome shotgun (WGS) entry which is preliminary data.</text>
</comment>
<sequence length="89" mass="10371">MKSPASPPKTWANRNLTPLFFYAWSPSWRCLGFQLQLIDVFMTLWHDSPPIAAARRIPNGCRRRRCVVPRREIKNTSPRLNPKHILVCS</sequence>
<dbReference type="AlphaFoldDB" id="A0A9P5ZUV9"/>
<protein>
    <submittedName>
        <fullName evidence="1">Uncharacterized protein</fullName>
    </submittedName>
</protein>
<evidence type="ECO:0000313" key="2">
    <source>
        <dbReference type="Proteomes" id="UP000807025"/>
    </source>
</evidence>
<dbReference type="Proteomes" id="UP000807025">
    <property type="component" value="Unassembled WGS sequence"/>
</dbReference>
<evidence type="ECO:0000313" key="1">
    <source>
        <dbReference type="EMBL" id="KAF9492779.1"/>
    </source>
</evidence>
<keyword evidence="2" id="KW-1185">Reference proteome</keyword>
<reference evidence="1" key="1">
    <citation type="submission" date="2020-11" db="EMBL/GenBank/DDBJ databases">
        <authorList>
            <consortium name="DOE Joint Genome Institute"/>
            <person name="Ahrendt S."/>
            <person name="Riley R."/>
            <person name="Andreopoulos W."/>
            <person name="Labutti K."/>
            <person name="Pangilinan J."/>
            <person name="Ruiz-Duenas F.J."/>
            <person name="Barrasa J.M."/>
            <person name="Sanchez-Garcia M."/>
            <person name="Camarero S."/>
            <person name="Miyauchi S."/>
            <person name="Serrano A."/>
            <person name="Linde D."/>
            <person name="Babiker R."/>
            <person name="Drula E."/>
            <person name="Ayuso-Fernandez I."/>
            <person name="Pacheco R."/>
            <person name="Padilla G."/>
            <person name="Ferreira P."/>
            <person name="Barriuso J."/>
            <person name="Kellner H."/>
            <person name="Castanera R."/>
            <person name="Alfaro M."/>
            <person name="Ramirez L."/>
            <person name="Pisabarro A.G."/>
            <person name="Kuo A."/>
            <person name="Tritt A."/>
            <person name="Lipzen A."/>
            <person name="He G."/>
            <person name="Yan M."/>
            <person name="Ng V."/>
            <person name="Cullen D."/>
            <person name="Martin F."/>
            <person name="Rosso M.-N."/>
            <person name="Henrissat B."/>
            <person name="Hibbett D."/>
            <person name="Martinez A.T."/>
            <person name="Grigoriev I.V."/>
        </authorList>
    </citation>
    <scope>NUCLEOTIDE SEQUENCE</scope>
    <source>
        <strain evidence="1">ATCC 90797</strain>
    </source>
</reference>
<proteinExistence type="predicted"/>
<dbReference type="OrthoDB" id="440755at2759"/>
<gene>
    <name evidence="1" type="ORF">BDN71DRAFT_1173198</name>
</gene>
<accession>A0A9P5ZUV9</accession>
<dbReference type="EMBL" id="MU154596">
    <property type="protein sequence ID" value="KAF9492779.1"/>
    <property type="molecule type" value="Genomic_DNA"/>
</dbReference>
<name>A0A9P5ZUV9_PLEER</name>